<sequence>MPQQIAESFTLSETTATADQDSGLLDVVFITPGWGSSGYYSPDVVEAAAPLFPAGTHMYFDHPTADENASRPGRSVRDLCAVIKEAGTYDPDIGGVRGKVKPFAPYRDLLLDEDFAANIGLSIRGSATDLVDGEAEGRTGKIVESLAAITSVDFVTRAGRGGHVLGVLESEAVTDRAIARGVEEATADERRQQLSDAVRTEHGNGRRYAWVRDFDESTVWFEASAEDEPSKTWQQTYTVADDDLSVSLTGDRTEVRPVTKYVPATRSDSTTTTTEDDQEVTMGNIQIDEAEHNRIVERAGRVDVLESERDTAIRERDEARSERDSLRRTVRAGEIVTERATEAGVEFDDLQIVGLLAQLPLTEAGELDEETFATTVDEHAAKRKVAEGTGRVIGMGGTTTTGGSAVSLTDIDEALGLGKEA</sequence>
<dbReference type="RefSeq" id="WP_306824721.1">
    <property type="nucleotide sequence ID" value="NZ_JAUSQM010000001.1"/>
</dbReference>
<protein>
    <recommendedName>
        <fullName evidence="4">DUF2213 domain-containing protein</fullName>
    </recommendedName>
</protein>
<comment type="caution">
    <text evidence="2">The sequence shown here is derived from an EMBL/GenBank/DDBJ whole genome shotgun (WGS) entry which is preliminary data.</text>
</comment>
<proteinExistence type="predicted"/>
<organism evidence="2 3">
    <name type="scientific">Nocardioides massiliensis</name>
    <dbReference type="NCBI Taxonomy" id="1325935"/>
    <lineage>
        <taxon>Bacteria</taxon>
        <taxon>Bacillati</taxon>
        <taxon>Actinomycetota</taxon>
        <taxon>Actinomycetes</taxon>
        <taxon>Propionibacteriales</taxon>
        <taxon>Nocardioidaceae</taxon>
        <taxon>Nocardioides</taxon>
    </lineage>
</organism>
<feature type="coiled-coil region" evidence="1">
    <location>
        <begin position="302"/>
        <end position="329"/>
    </location>
</feature>
<evidence type="ECO:0000256" key="1">
    <source>
        <dbReference type="SAM" id="Coils"/>
    </source>
</evidence>
<dbReference type="Proteomes" id="UP001240447">
    <property type="component" value="Unassembled WGS sequence"/>
</dbReference>
<evidence type="ECO:0000313" key="2">
    <source>
        <dbReference type="EMBL" id="MDP9820392.1"/>
    </source>
</evidence>
<dbReference type="EMBL" id="JAUSQM010000001">
    <property type="protein sequence ID" value="MDP9820392.1"/>
    <property type="molecule type" value="Genomic_DNA"/>
</dbReference>
<name>A0ABT9NJ12_9ACTN</name>
<accession>A0ABT9NJ12</accession>
<gene>
    <name evidence="2" type="ORF">J2S59_000201</name>
</gene>
<keyword evidence="1" id="KW-0175">Coiled coil</keyword>
<reference evidence="2 3" key="1">
    <citation type="submission" date="2023-07" db="EMBL/GenBank/DDBJ databases">
        <title>Sequencing the genomes of 1000 actinobacteria strains.</title>
        <authorList>
            <person name="Klenk H.-P."/>
        </authorList>
    </citation>
    <scope>NUCLEOTIDE SEQUENCE [LARGE SCALE GENOMIC DNA]</scope>
    <source>
        <strain evidence="2 3">GD13</strain>
    </source>
</reference>
<evidence type="ECO:0008006" key="4">
    <source>
        <dbReference type="Google" id="ProtNLM"/>
    </source>
</evidence>
<evidence type="ECO:0000313" key="3">
    <source>
        <dbReference type="Proteomes" id="UP001240447"/>
    </source>
</evidence>
<keyword evidence="3" id="KW-1185">Reference proteome</keyword>